<keyword evidence="3" id="KW-1185">Reference proteome</keyword>
<proteinExistence type="inferred from homology"/>
<gene>
    <name evidence="2" type="ORF">NLU13_7054</name>
</gene>
<protein>
    <recommendedName>
        <fullName evidence="4">Methyltransferase</fullName>
    </recommendedName>
</protein>
<dbReference type="EMBL" id="JAPDFR010000006">
    <property type="protein sequence ID" value="KAK0385877.1"/>
    <property type="molecule type" value="Genomic_DNA"/>
</dbReference>
<evidence type="ECO:0000313" key="2">
    <source>
        <dbReference type="EMBL" id="KAK0385877.1"/>
    </source>
</evidence>
<dbReference type="InterPro" id="IPR044053">
    <property type="entry name" value="AsaB-like"/>
</dbReference>
<organism evidence="2 3">
    <name type="scientific">Sarocladium strictum</name>
    <name type="common">Black bundle disease fungus</name>
    <name type="synonym">Acremonium strictum</name>
    <dbReference type="NCBI Taxonomy" id="5046"/>
    <lineage>
        <taxon>Eukaryota</taxon>
        <taxon>Fungi</taxon>
        <taxon>Dikarya</taxon>
        <taxon>Ascomycota</taxon>
        <taxon>Pezizomycotina</taxon>
        <taxon>Sordariomycetes</taxon>
        <taxon>Hypocreomycetidae</taxon>
        <taxon>Hypocreales</taxon>
        <taxon>Sarocladiaceae</taxon>
        <taxon>Sarocladium</taxon>
    </lineage>
</organism>
<sequence length="321" mass="36427">MTAVINFVDDNGRYDAVKPYIYSGPETSLPGTNIVYTEAPLNLTDVRELPDPNAISLETHGFEFIRSRSTEIDGVKDEANANKYAMEMAALLTEKLGATKAVPLHTRLRSANRQESTKAQPGTEAHIDTTLYDAWPRITQRLTPEERQLVLDGKYRARIINLWRPMINHAEDFPLALLDPSSIDYERDHVALDHVIPGYAAETAYLKPSPRYRWYWMSNMTPEDAVVFTQYDTHPPGGRFNHVGHASFRNPASRPGCPPRRSIEARFVVVEPAPYEKETTTIAAPRPEELRRQPWKEVVDMTVDPTVWKMTAYKDSSKVTS</sequence>
<evidence type="ECO:0000256" key="1">
    <source>
        <dbReference type="ARBA" id="ARBA00023604"/>
    </source>
</evidence>
<dbReference type="PANTHER" id="PTHR34598">
    <property type="entry name" value="BLL6449 PROTEIN"/>
    <property type="match status" value="1"/>
</dbReference>
<dbReference type="AlphaFoldDB" id="A0AA39L6G3"/>
<evidence type="ECO:0008006" key="4">
    <source>
        <dbReference type="Google" id="ProtNLM"/>
    </source>
</evidence>
<dbReference type="GO" id="GO:0016491">
    <property type="term" value="F:oxidoreductase activity"/>
    <property type="evidence" value="ECO:0007669"/>
    <property type="project" value="InterPro"/>
</dbReference>
<evidence type="ECO:0000313" key="3">
    <source>
        <dbReference type="Proteomes" id="UP001175261"/>
    </source>
</evidence>
<comment type="caution">
    <text evidence="2">The sequence shown here is derived from an EMBL/GenBank/DDBJ whole genome shotgun (WGS) entry which is preliminary data.</text>
</comment>
<accession>A0AA39L6G3</accession>
<dbReference type="PANTHER" id="PTHR34598:SF3">
    <property type="entry name" value="OXIDOREDUCTASE AN1597"/>
    <property type="match status" value="1"/>
</dbReference>
<dbReference type="Proteomes" id="UP001175261">
    <property type="component" value="Unassembled WGS sequence"/>
</dbReference>
<reference evidence="2" key="1">
    <citation type="submission" date="2022-10" db="EMBL/GenBank/DDBJ databases">
        <title>Determination and structural analysis of whole genome sequence of Sarocladium strictum F4-1.</title>
        <authorList>
            <person name="Hu L."/>
            <person name="Jiang Y."/>
        </authorList>
    </citation>
    <scope>NUCLEOTIDE SEQUENCE</scope>
    <source>
        <strain evidence="2">F4-1</strain>
    </source>
</reference>
<dbReference type="NCBIfam" id="NF041278">
    <property type="entry name" value="CmcJ_NvfI_EfuI"/>
    <property type="match status" value="1"/>
</dbReference>
<comment type="similarity">
    <text evidence="1">Belongs to the asaB hydroxylase/desaturase family.</text>
</comment>
<name>A0AA39L6G3_SARSR</name>